<dbReference type="PANTHER" id="PTHR45663">
    <property type="entry name" value="GEO12009P1"/>
    <property type="match status" value="1"/>
</dbReference>
<name>A0A377GY95_9FUSO</name>
<feature type="disulfide bond" description="Redox-active" evidence="9">
    <location>
        <begin position="31"/>
        <end position="34"/>
    </location>
</feature>
<dbReference type="AlphaFoldDB" id="A0A377GY95"/>
<accession>A0A377GY95</accession>
<dbReference type="NCBIfam" id="TIGR01068">
    <property type="entry name" value="thioredoxin"/>
    <property type="match status" value="1"/>
</dbReference>
<organism evidence="11 12">
    <name type="scientific">Fusobacterium necrogenes</name>
    <dbReference type="NCBI Taxonomy" id="858"/>
    <lineage>
        <taxon>Bacteria</taxon>
        <taxon>Fusobacteriati</taxon>
        <taxon>Fusobacteriota</taxon>
        <taxon>Fusobacteriia</taxon>
        <taxon>Fusobacteriales</taxon>
        <taxon>Fusobacteriaceae</taxon>
        <taxon>Fusobacterium</taxon>
    </lineage>
</organism>
<proteinExistence type="inferred from homology"/>
<dbReference type="GO" id="GO:0015035">
    <property type="term" value="F:protein-disulfide reductase activity"/>
    <property type="evidence" value="ECO:0007669"/>
    <property type="project" value="UniProtKB-UniRule"/>
</dbReference>
<evidence type="ECO:0000256" key="6">
    <source>
        <dbReference type="NCBIfam" id="TIGR01068"/>
    </source>
</evidence>
<keyword evidence="5 9" id="KW-0676">Redox-active center</keyword>
<dbReference type="GO" id="GO:0005829">
    <property type="term" value="C:cytosol"/>
    <property type="evidence" value="ECO:0007669"/>
    <property type="project" value="TreeGrafter"/>
</dbReference>
<dbReference type="EMBL" id="UGGU01000003">
    <property type="protein sequence ID" value="STO31960.1"/>
    <property type="molecule type" value="Genomic_DNA"/>
</dbReference>
<dbReference type="CDD" id="cd02947">
    <property type="entry name" value="TRX_family"/>
    <property type="match status" value="1"/>
</dbReference>
<dbReference type="SUPFAM" id="SSF52833">
    <property type="entry name" value="Thioredoxin-like"/>
    <property type="match status" value="1"/>
</dbReference>
<dbReference type="Pfam" id="PF00085">
    <property type="entry name" value="Thioredoxin"/>
    <property type="match status" value="1"/>
</dbReference>
<dbReference type="InterPro" id="IPR013766">
    <property type="entry name" value="Thioredoxin_domain"/>
</dbReference>
<evidence type="ECO:0000256" key="9">
    <source>
        <dbReference type="PIRSR" id="PIRSR000077-4"/>
    </source>
</evidence>
<protein>
    <recommendedName>
        <fullName evidence="6 7">Thioredoxin</fullName>
    </recommendedName>
</protein>
<feature type="site" description="Contributes to redox potential value" evidence="8">
    <location>
        <position position="33"/>
    </location>
</feature>
<evidence type="ECO:0000313" key="12">
    <source>
        <dbReference type="Proteomes" id="UP000255328"/>
    </source>
</evidence>
<dbReference type="InterPro" id="IPR005746">
    <property type="entry name" value="Thioredoxin"/>
</dbReference>
<evidence type="ECO:0000259" key="10">
    <source>
        <dbReference type="PROSITE" id="PS51352"/>
    </source>
</evidence>
<dbReference type="OrthoDB" id="9790390at2"/>
<evidence type="ECO:0000256" key="1">
    <source>
        <dbReference type="ARBA" id="ARBA00008987"/>
    </source>
</evidence>
<feature type="active site" description="Nucleophile" evidence="8">
    <location>
        <position position="34"/>
    </location>
</feature>
<feature type="domain" description="Thioredoxin" evidence="10">
    <location>
        <begin position="1"/>
        <end position="104"/>
    </location>
</feature>
<dbReference type="PIRSF" id="PIRSF000077">
    <property type="entry name" value="Thioredoxin"/>
    <property type="match status" value="1"/>
</dbReference>
<evidence type="ECO:0000313" key="11">
    <source>
        <dbReference type="EMBL" id="STO31960.1"/>
    </source>
</evidence>
<dbReference type="Gene3D" id="3.40.30.10">
    <property type="entry name" value="Glutaredoxin"/>
    <property type="match status" value="1"/>
</dbReference>
<feature type="site" description="Contributes to redox potential value" evidence="8">
    <location>
        <position position="32"/>
    </location>
</feature>
<dbReference type="GO" id="GO:0045454">
    <property type="term" value="P:cell redox homeostasis"/>
    <property type="evidence" value="ECO:0007669"/>
    <property type="project" value="TreeGrafter"/>
</dbReference>
<dbReference type="PRINTS" id="PR00421">
    <property type="entry name" value="THIOREDOXIN"/>
</dbReference>
<dbReference type="Proteomes" id="UP000255328">
    <property type="component" value="Unassembled WGS sequence"/>
</dbReference>
<evidence type="ECO:0000256" key="3">
    <source>
        <dbReference type="ARBA" id="ARBA00022982"/>
    </source>
</evidence>
<keyword evidence="4 9" id="KW-1015">Disulfide bond</keyword>
<reference evidence="11 12" key="1">
    <citation type="submission" date="2018-06" db="EMBL/GenBank/DDBJ databases">
        <authorList>
            <consortium name="Pathogen Informatics"/>
            <person name="Doyle S."/>
        </authorList>
    </citation>
    <scope>NUCLEOTIDE SEQUENCE [LARGE SCALE GENOMIC DNA]</scope>
    <source>
        <strain evidence="11 12">NCTC10723</strain>
    </source>
</reference>
<dbReference type="InterPro" id="IPR017937">
    <property type="entry name" value="Thioredoxin_CS"/>
</dbReference>
<feature type="active site" description="Nucleophile" evidence="8">
    <location>
        <position position="31"/>
    </location>
</feature>
<dbReference type="PANTHER" id="PTHR45663:SF11">
    <property type="entry name" value="GEO12009P1"/>
    <property type="match status" value="1"/>
</dbReference>
<keyword evidence="12" id="KW-1185">Reference proteome</keyword>
<sequence length="104" mass="11545">MAILHITKENFEKEVLQSKEPVLVDFWASWCGPCKALAPILDDIDSELAGNVKVVKINIDEEEELAAQFRVMSIPTLLLFKNGEVVNKSVGLSPKEEVMAFAKS</sequence>
<evidence type="ECO:0000256" key="4">
    <source>
        <dbReference type="ARBA" id="ARBA00023157"/>
    </source>
</evidence>
<feature type="site" description="Deprotonates C-terminal active site Cys" evidence="8">
    <location>
        <position position="25"/>
    </location>
</feature>
<evidence type="ECO:0000256" key="5">
    <source>
        <dbReference type="ARBA" id="ARBA00023284"/>
    </source>
</evidence>
<evidence type="ECO:0000256" key="7">
    <source>
        <dbReference type="PIRNR" id="PIRNR000077"/>
    </source>
</evidence>
<keyword evidence="2" id="KW-0813">Transport</keyword>
<evidence type="ECO:0000256" key="2">
    <source>
        <dbReference type="ARBA" id="ARBA00022448"/>
    </source>
</evidence>
<dbReference type="PROSITE" id="PS51352">
    <property type="entry name" value="THIOREDOXIN_2"/>
    <property type="match status" value="1"/>
</dbReference>
<evidence type="ECO:0000256" key="8">
    <source>
        <dbReference type="PIRSR" id="PIRSR000077-1"/>
    </source>
</evidence>
<dbReference type="RefSeq" id="WP_115270737.1">
    <property type="nucleotide sequence ID" value="NZ_CASFEE010000029.1"/>
</dbReference>
<dbReference type="PROSITE" id="PS00194">
    <property type="entry name" value="THIOREDOXIN_1"/>
    <property type="match status" value="1"/>
</dbReference>
<keyword evidence="3" id="KW-0249">Electron transport</keyword>
<gene>
    <name evidence="11" type="ORF">NCTC10723_01424</name>
</gene>
<comment type="similarity">
    <text evidence="1 7">Belongs to the thioredoxin family.</text>
</comment>
<dbReference type="FunFam" id="3.40.30.10:FF:000001">
    <property type="entry name" value="Thioredoxin"/>
    <property type="match status" value="1"/>
</dbReference>
<dbReference type="InterPro" id="IPR036249">
    <property type="entry name" value="Thioredoxin-like_sf"/>
</dbReference>